<accession>C5FBI0</accession>
<dbReference type="EMBL" id="DS995701">
    <property type="protein sequence ID" value="EEQ27164.1"/>
    <property type="molecule type" value="Genomic_DNA"/>
</dbReference>
<dbReference type="STRING" id="554155.C5FBI0"/>
<evidence type="ECO:0000256" key="1">
    <source>
        <dbReference type="SAM" id="Coils"/>
    </source>
</evidence>
<feature type="region of interest" description="Disordered" evidence="2">
    <location>
        <begin position="1"/>
        <end position="50"/>
    </location>
</feature>
<dbReference type="GeneID" id="9223402"/>
<dbReference type="HOGENOM" id="CLU_601240_0_0_1"/>
<evidence type="ECO:0000313" key="4">
    <source>
        <dbReference type="Proteomes" id="UP000002035"/>
    </source>
</evidence>
<keyword evidence="4" id="KW-1185">Reference proteome</keyword>
<organism evidence="3 4">
    <name type="scientific">Arthroderma otae (strain ATCC MYA-4605 / CBS 113480)</name>
    <name type="common">Microsporum canis</name>
    <dbReference type="NCBI Taxonomy" id="554155"/>
    <lineage>
        <taxon>Eukaryota</taxon>
        <taxon>Fungi</taxon>
        <taxon>Dikarya</taxon>
        <taxon>Ascomycota</taxon>
        <taxon>Pezizomycotina</taxon>
        <taxon>Eurotiomycetes</taxon>
        <taxon>Eurotiomycetidae</taxon>
        <taxon>Onygenales</taxon>
        <taxon>Arthrodermataceae</taxon>
        <taxon>Microsporum</taxon>
    </lineage>
</organism>
<sequence length="510" mass="56566">MSGYRGAPMAGPSGGQYQPGFVPLPSRGSVSIPQPQPQPQSQSQVRAQDEDALELEIEYLKEQLEHSELQRECIQNRLDTARAQERHDHDMIEGLQARIRELEEMLQRHGIEDPKASSMALVRVNSDTEGYADPASGNGSGSALRRMSMQEHHDMSPSTRYQNVFGQPPPRFNLQAAAVSKVGGNKIDGANQAHFSLSSSNLNSAAGTGTGTASGSGGTPSSPDEQIASFVSMIGRQPQQIIHTRDPQFDGGDFASRLIGLWTASKCFATKYTNTTFMYNENATGQDLRAFLSLACDKSTDLLSDVSTRFLMVSKAINWFITKTVLKTSVVNGFDPAVDSEIKQMATHLNSATPFTVKNAMIQGIGQHILVLRNRPLFDNFFNKRTHEHTQHLFQLLSPLIFSRDQAAWCDLADLMVEAHELALNMHSGPYEFKFLHPMSHHVFDPTYMTDHNAGIDEDWGMQQAKRQYTIKLAITPVPFFRNVTLQPQSPLQVLHLGDVILGPEMMRRA</sequence>
<feature type="coiled-coil region" evidence="1">
    <location>
        <begin position="50"/>
        <end position="112"/>
    </location>
</feature>
<reference evidence="4" key="1">
    <citation type="journal article" date="2012" name="MBio">
        <title>Comparative genome analysis of Trichophyton rubrum and related dermatophytes reveals candidate genes involved in infection.</title>
        <authorList>
            <person name="Martinez D.A."/>
            <person name="Oliver B.G."/>
            <person name="Graeser Y."/>
            <person name="Goldberg J.M."/>
            <person name="Li W."/>
            <person name="Martinez-Rossi N.M."/>
            <person name="Monod M."/>
            <person name="Shelest E."/>
            <person name="Barton R.C."/>
            <person name="Birch E."/>
            <person name="Brakhage A.A."/>
            <person name="Chen Z."/>
            <person name="Gurr S.J."/>
            <person name="Heiman D."/>
            <person name="Heitman J."/>
            <person name="Kosti I."/>
            <person name="Rossi A."/>
            <person name="Saif S."/>
            <person name="Samalova M."/>
            <person name="Saunders C.W."/>
            <person name="Shea T."/>
            <person name="Summerbell R.C."/>
            <person name="Xu J."/>
            <person name="Young S."/>
            <person name="Zeng Q."/>
            <person name="Birren B.W."/>
            <person name="Cuomo C.A."/>
            <person name="White T.C."/>
        </authorList>
    </citation>
    <scope>NUCLEOTIDE SEQUENCE [LARGE SCALE GENOMIC DNA]</scope>
    <source>
        <strain evidence="4">ATCC MYA-4605 / CBS 113480</strain>
    </source>
</reference>
<name>C5FBI0_ARTOC</name>
<feature type="region of interest" description="Disordered" evidence="2">
    <location>
        <begin position="206"/>
        <end position="225"/>
    </location>
</feature>
<evidence type="ECO:0000313" key="3">
    <source>
        <dbReference type="EMBL" id="EEQ27164.1"/>
    </source>
</evidence>
<dbReference type="RefSeq" id="XP_002849948.1">
    <property type="nucleotide sequence ID" value="XM_002849902.1"/>
</dbReference>
<dbReference type="VEuPathDB" id="FungiDB:MCYG_00052"/>
<proteinExistence type="predicted"/>
<evidence type="ECO:0000256" key="2">
    <source>
        <dbReference type="SAM" id="MobiDB-lite"/>
    </source>
</evidence>
<dbReference type="AlphaFoldDB" id="C5FBI0"/>
<protein>
    <submittedName>
        <fullName evidence="3">Uncharacterized protein</fullName>
    </submittedName>
</protein>
<feature type="compositionally biased region" description="Gly residues" evidence="2">
    <location>
        <begin position="208"/>
        <end position="218"/>
    </location>
</feature>
<dbReference type="eggNOG" id="ENOG502T05Z">
    <property type="taxonomic scope" value="Eukaryota"/>
</dbReference>
<dbReference type="OMA" id="MFSGPYE"/>
<keyword evidence="1" id="KW-0175">Coiled coil</keyword>
<dbReference type="OrthoDB" id="4203839at2759"/>
<gene>
    <name evidence="3" type="ORF">MCYG_00052</name>
</gene>
<dbReference type="Proteomes" id="UP000002035">
    <property type="component" value="Unassembled WGS sequence"/>
</dbReference>